<keyword evidence="2" id="KW-0378">Hydrolase</keyword>
<dbReference type="GO" id="GO:0010411">
    <property type="term" value="P:xyloglucan metabolic process"/>
    <property type="evidence" value="ECO:0007669"/>
    <property type="project" value="TreeGrafter"/>
</dbReference>
<dbReference type="SUPFAM" id="SSF110296">
    <property type="entry name" value="Oligoxyloglucan reducing end-specific cellobiohydrolase"/>
    <property type="match status" value="1"/>
</dbReference>
<dbReference type="GO" id="GO:0016787">
    <property type="term" value="F:hydrolase activity"/>
    <property type="evidence" value="ECO:0007669"/>
    <property type="project" value="UniProtKB-KW"/>
</dbReference>
<organism evidence="2 3">
    <name type="scientific">Marivita geojedonensis</name>
    <dbReference type="NCBI Taxonomy" id="1123756"/>
    <lineage>
        <taxon>Bacteria</taxon>
        <taxon>Pseudomonadati</taxon>
        <taxon>Pseudomonadota</taxon>
        <taxon>Alphaproteobacteria</taxon>
        <taxon>Rhodobacterales</taxon>
        <taxon>Roseobacteraceae</taxon>
        <taxon>Marivita</taxon>
    </lineage>
</organism>
<evidence type="ECO:0000313" key="2">
    <source>
        <dbReference type="EMBL" id="OSQ49353.1"/>
    </source>
</evidence>
<reference evidence="2 3" key="1">
    <citation type="submission" date="2014-03" db="EMBL/GenBank/DDBJ databases">
        <title>The draft genome sequence of Marivita geojedonensis KCTC 23882.</title>
        <authorList>
            <person name="Lai Q."/>
            <person name="Shao Z."/>
        </authorList>
    </citation>
    <scope>NUCLEOTIDE SEQUENCE [LARGE SCALE GENOMIC DNA]</scope>
    <source>
        <strain evidence="2 3">DPG-138</strain>
    </source>
</reference>
<dbReference type="EMBL" id="JFKC01000014">
    <property type="protein sequence ID" value="OSQ49353.1"/>
    <property type="molecule type" value="Genomic_DNA"/>
</dbReference>
<dbReference type="STRING" id="1123756.MGEO_13930"/>
<dbReference type="InterPro" id="IPR015943">
    <property type="entry name" value="WD40/YVTN_repeat-like_dom_sf"/>
</dbReference>
<sequence length="388" mass="41943">MPASTTLLVGTTKGLFLLKSDPDRQSWTQQGPLCDLWPINHAAGDGDSGRIWAGGGSGWHGAGVWALDDSGASWHLTKLANGEADAWARNNPEEAAIFGLTDPGDGPFDGEIDAIWSLCFAHDRLYAGSKPANLYQSNDNGRSWTRFTGLAEFPERDQWQPGAVGLTLHTIVPHPDDPERLWIGISAAGVFATENGGQSWERRVRRDNSTPATPSQHPAAGSDTEIGGCVHNMQLVQAGDGVRLYQQNHHGVYRSSDGARSWQNITEGLPSIFGFPIAVHPHDPDMVWTFPLNGDTRGRYPIDGSAAVWKSSDGGMNWIPQQSGLPTENCFFTVLRQAMSVDRHDTPAVFFGTNSGSVFASLDEGESWSEIAAHLPTVLCVEAVTHHG</sequence>
<comment type="caution">
    <text evidence="2">The sequence shown here is derived from an EMBL/GenBank/DDBJ whole genome shotgun (WGS) entry which is preliminary data.</text>
</comment>
<dbReference type="PANTHER" id="PTHR43739">
    <property type="entry name" value="XYLOGLUCANASE (EUROFUNG)"/>
    <property type="match status" value="1"/>
</dbReference>
<feature type="region of interest" description="Disordered" evidence="1">
    <location>
        <begin position="196"/>
        <end position="225"/>
    </location>
</feature>
<dbReference type="CDD" id="cd15482">
    <property type="entry name" value="Sialidase_non-viral"/>
    <property type="match status" value="1"/>
</dbReference>
<dbReference type="Proteomes" id="UP000193926">
    <property type="component" value="Unassembled WGS sequence"/>
</dbReference>
<dbReference type="InterPro" id="IPR052025">
    <property type="entry name" value="Xyloglucanase_GH74"/>
</dbReference>
<proteinExistence type="predicted"/>
<evidence type="ECO:0000313" key="3">
    <source>
        <dbReference type="Proteomes" id="UP000193926"/>
    </source>
</evidence>
<protein>
    <submittedName>
        <fullName evidence="2">Glycoside hydrolase</fullName>
    </submittedName>
</protein>
<dbReference type="RefSeq" id="WP_085638946.1">
    <property type="nucleotide sequence ID" value="NZ_JFKC01000014.1"/>
</dbReference>
<accession>A0A1X4NJG8</accession>
<evidence type="ECO:0000256" key="1">
    <source>
        <dbReference type="SAM" id="MobiDB-lite"/>
    </source>
</evidence>
<dbReference type="AlphaFoldDB" id="A0A1X4NJG8"/>
<gene>
    <name evidence="2" type="ORF">MGEO_13930</name>
</gene>
<keyword evidence="3" id="KW-1185">Reference proteome</keyword>
<name>A0A1X4NJG8_9RHOB</name>
<dbReference type="PANTHER" id="PTHR43739:SF5">
    <property type="entry name" value="EXO-ALPHA-SIALIDASE"/>
    <property type="match status" value="1"/>
</dbReference>
<dbReference type="Gene3D" id="2.130.10.10">
    <property type="entry name" value="YVTN repeat-like/Quinoprotein amine dehydrogenase"/>
    <property type="match status" value="1"/>
</dbReference>
<dbReference type="OrthoDB" id="9764804at2"/>